<organism evidence="1 2">
    <name type="scientific">Dermatophagoides farinae</name>
    <name type="common">American house dust mite</name>
    <dbReference type="NCBI Taxonomy" id="6954"/>
    <lineage>
        <taxon>Eukaryota</taxon>
        <taxon>Metazoa</taxon>
        <taxon>Ecdysozoa</taxon>
        <taxon>Arthropoda</taxon>
        <taxon>Chelicerata</taxon>
        <taxon>Arachnida</taxon>
        <taxon>Acari</taxon>
        <taxon>Acariformes</taxon>
        <taxon>Sarcoptiformes</taxon>
        <taxon>Astigmata</taxon>
        <taxon>Psoroptidia</taxon>
        <taxon>Analgoidea</taxon>
        <taxon>Pyroglyphidae</taxon>
        <taxon>Dermatophagoidinae</taxon>
        <taxon>Dermatophagoides</taxon>
    </lineage>
</organism>
<name>A0A922HY72_DERFA</name>
<gene>
    <name evidence="1" type="ORF">DERF_007448</name>
</gene>
<sequence length="89" mass="10051">MLLAPMDDDVEDEAFPQSAPEFIGGIMPQPVFEVNDESSPLPKRPIFNAKLTPNLFFDDYKRNKMFVNIEVKNNSYMISLSGPGIINDE</sequence>
<evidence type="ECO:0000313" key="1">
    <source>
        <dbReference type="EMBL" id="KAH9516726.1"/>
    </source>
</evidence>
<keyword evidence="2" id="KW-1185">Reference proteome</keyword>
<dbReference type="AlphaFoldDB" id="A0A922HY72"/>
<evidence type="ECO:0000313" key="2">
    <source>
        <dbReference type="Proteomes" id="UP000790347"/>
    </source>
</evidence>
<reference evidence="1" key="1">
    <citation type="submission" date="2013-05" db="EMBL/GenBank/DDBJ databases">
        <authorList>
            <person name="Yim A.K.Y."/>
            <person name="Chan T.F."/>
            <person name="Ji K.M."/>
            <person name="Liu X.Y."/>
            <person name="Zhou J.W."/>
            <person name="Li R.Q."/>
            <person name="Yang K.Y."/>
            <person name="Li J."/>
            <person name="Li M."/>
            <person name="Law P.T.W."/>
            <person name="Wu Y.L."/>
            <person name="Cai Z.L."/>
            <person name="Qin H."/>
            <person name="Bao Y."/>
            <person name="Leung R.K.K."/>
            <person name="Ng P.K.S."/>
            <person name="Zou J."/>
            <person name="Zhong X.J."/>
            <person name="Ran P.X."/>
            <person name="Zhong N.S."/>
            <person name="Liu Z.G."/>
            <person name="Tsui S.K.W."/>
        </authorList>
    </citation>
    <scope>NUCLEOTIDE SEQUENCE</scope>
    <source>
        <strain evidence="1">Derf</strain>
        <tissue evidence="1">Whole organism</tissue>
    </source>
</reference>
<accession>A0A922HY72</accession>
<protein>
    <submittedName>
        <fullName evidence="1">Uncharacterized protein</fullName>
    </submittedName>
</protein>
<reference evidence="1" key="2">
    <citation type="journal article" date="2022" name="Res Sq">
        <title>Comparative Genomics Reveals Insights into the Divergent Evolution of Astigmatic Mites and Household Pest Adaptations.</title>
        <authorList>
            <person name="Xiong Q."/>
            <person name="Wan A.T.-Y."/>
            <person name="Liu X.-Y."/>
            <person name="Fung C.S.-H."/>
            <person name="Xiao X."/>
            <person name="Malainual N."/>
            <person name="Hou J."/>
            <person name="Wang L."/>
            <person name="Wang M."/>
            <person name="Yang K."/>
            <person name="Cui Y."/>
            <person name="Leung E."/>
            <person name="Nong W."/>
            <person name="Shin S.-K."/>
            <person name="Au S."/>
            <person name="Jeong K.Y."/>
            <person name="Chew F.T."/>
            <person name="Hui J."/>
            <person name="Leung T.F."/>
            <person name="Tungtrongchitr A."/>
            <person name="Zhong N."/>
            <person name="Liu Z."/>
            <person name="Tsui S."/>
        </authorList>
    </citation>
    <scope>NUCLEOTIDE SEQUENCE</scope>
    <source>
        <strain evidence="1">Derf</strain>
        <tissue evidence="1">Whole organism</tissue>
    </source>
</reference>
<dbReference type="EMBL" id="ASGP02000003">
    <property type="protein sequence ID" value="KAH9516726.1"/>
    <property type="molecule type" value="Genomic_DNA"/>
</dbReference>
<proteinExistence type="predicted"/>
<dbReference type="Proteomes" id="UP000790347">
    <property type="component" value="Unassembled WGS sequence"/>
</dbReference>
<comment type="caution">
    <text evidence="1">The sequence shown here is derived from an EMBL/GenBank/DDBJ whole genome shotgun (WGS) entry which is preliminary data.</text>
</comment>